<evidence type="ECO:0000259" key="7">
    <source>
        <dbReference type="SMART" id="SM00848"/>
    </source>
</evidence>
<accession>A0A0G4HN78</accession>
<dbReference type="Pfam" id="PF00112">
    <property type="entry name" value="Peptidase_C1"/>
    <property type="match status" value="1"/>
</dbReference>
<evidence type="ECO:0000256" key="5">
    <source>
        <dbReference type="SAM" id="Phobius"/>
    </source>
</evidence>
<dbReference type="CDD" id="cd02248">
    <property type="entry name" value="Peptidase_C1A"/>
    <property type="match status" value="1"/>
</dbReference>
<feature type="region of interest" description="Disordered" evidence="4">
    <location>
        <begin position="1"/>
        <end position="32"/>
    </location>
</feature>
<reference evidence="8" key="1">
    <citation type="submission" date="2014-11" db="EMBL/GenBank/DDBJ databases">
        <authorList>
            <person name="Otto D Thomas"/>
            <person name="Naeem Raeece"/>
        </authorList>
    </citation>
    <scope>NUCLEOTIDE SEQUENCE</scope>
</reference>
<dbReference type="PANTHER" id="PTHR12411">
    <property type="entry name" value="CYSTEINE PROTEASE FAMILY C1-RELATED"/>
    <property type="match status" value="1"/>
</dbReference>
<dbReference type="InterPro" id="IPR013128">
    <property type="entry name" value="Peptidase_C1A"/>
</dbReference>
<feature type="transmembrane region" description="Helical" evidence="5">
    <location>
        <begin position="45"/>
        <end position="67"/>
    </location>
</feature>
<dbReference type="InterPro" id="IPR039417">
    <property type="entry name" value="Peptidase_C1A_papain-like"/>
</dbReference>
<dbReference type="Pfam" id="PF08246">
    <property type="entry name" value="Inhibitor_I29"/>
    <property type="match status" value="1"/>
</dbReference>
<dbReference type="InterPro" id="IPR025660">
    <property type="entry name" value="Pept_his_AS"/>
</dbReference>
<gene>
    <name evidence="8" type="ORF">Cvel_7573</name>
</gene>
<dbReference type="SMART" id="SM00848">
    <property type="entry name" value="Inhibitor_I29"/>
    <property type="match status" value="1"/>
</dbReference>
<keyword evidence="2" id="KW-0865">Zymogen</keyword>
<protein>
    <recommendedName>
        <fullName evidence="9">Peptidase C1A papain C-terminal domain-containing protein</fullName>
    </recommendedName>
</protein>
<name>A0A0G4HN78_9ALVE</name>
<keyword evidence="3" id="KW-1015">Disulfide bond</keyword>
<feature type="domain" description="Cathepsin propeptide inhibitor" evidence="7">
    <location>
        <begin position="80"/>
        <end position="138"/>
    </location>
</feature>
<evidence type="ECO:0008006" key="9">
    <source>
        <dbReference type="Google" id="ProtNLM"/>
    </source>
</evidence>
<evidence type="ECO:0000256" key="4">
    <source>
        <dbReference type="SAM" id="MobiDB-lite"/>
    </source>
</evidence>
<dbReference type="GO" id="GO:0008234">
    <property type="term" value="F:cysteine-type peptidase activity"/>
    <property type="evidence" value="ECO:0007669"/>
    <property type="project" value="InterPro"/>
</dbReference>
<dbReference type="PRINTS" id="PR00705">
    <property type="entry name" value="PAPAIN"/>
</dbReference>
<feature type="domain" description="Peptidase C1A papain C-terminal" evidence="6">
    <location>
        <begin position="145"/>
        <end position="377"/>
    </location>
</feature>
<evidence type="ECO:0000256" key="3">
    <source>
        <dbReference type="ARBA" id="ARBA00023157"/>
    </source>
</evidence>
<dbReference type="SMART" id="SM00645">
    <property type="entry name" value="Pept_C1"/>
    <property type="match status" value="1"/>
</dbReference>
<proteinExistence type="inferred from homology"/>
<organism evidence="8">
    <name type="scientific">Chromera velia CCMP2878</name>
    <dbReference type="NCBI Taxonomy" id="1169474"/>
    <lineage>
        <taxon>Eukaryota</taxon>
        <taxon>Sar</taxon>
        <taxon>Alveolata</taxon>
        <taxon>Colpodellida</taxon>
        <taxon>Chromeraceae</taxon>
        <taxon>Chromera</taxon>
    </lineage>
</organism>
<dbReference type="PROSITE" id="PS00640">
    <property type="entry name" value="THIOL_PROTEASE_ASN"/>
    <property type="match status" value="1"/>
</dbReference>
<evidence type="ECO:0000313" key="8">
    <source>
        <dbReference type="EMBL" id="CEM45584.1"/>
    </source>
</evidence>
<dbReference type="GO" id="GO:0006508">
    <property type="term" value="P:proteolysis"/>
    <property type="evidence" value="ECO:0007669"/>
    <property type="project" value="InterPro"/>
</dbReference>
<evidence type="ECO:0000256" key="1">
    <source>
        <dbReference type="ARBA" id="ARBA00008455"/>
    </source>
</evidence>
<dbReference type="InterPro" id="IPR000668">
    <property type="entry name" value="Peptidase_C1A_C"/>
</dbReference>
<evidence type="ECO:0000259" key="6">
    <source>
        <dbReference type="SMART" id="SM00645"/>
    </source>
</evidence>
<dbReference type="EMBL" id="CDMZ01003228">
    <property type="protein sequence ID" value="CEM45584.1"/>
    <property type="molecule type" value="Genomic_DNA"/>
</dbReference>
<evidence type="ECO:0000256" key="2">
    <source>
        <dbReference type="ARBA" id="ARBA00023145"/>
    </source>
</evidence>
<dbReference type="VEuPathDB" id="CryptoDB:Cvel_7573"/>
<sequence length="380" mass="41946">MKDLPSENATEVTDVPTDFDADPFNDPPSPGEIKKRAPYCTSGRLYCWLLFALVPLASVLFLVFFIVEDRQASAAIDRAFDNHVRTHKKQYASESDRKYRRQIFGSNMQKAAKHNQEKKHAHNLSVDGPFADLTFEEFLNSEARLPASVDRRTDGCVAPVRDQGTCGSCWAFATADSLYSFHCQNTNQESKVLLSIQQLVDCSSAAPWDNDGCGGGWPSKAFDYVHQNGLCAQSDYPYEGQDGTCKASSCSPAVASGKEAGYFSVPPDNERAMQVALWKHQTVAVCLDAENLNDMHLYSGGVFDGFAKKGGSCGEWSDHCVLVVGYGVEEEGNTPYWLIKNSWGESWGDDGYFKLLRGKGGDTMNDCGVLDRPLYPEEKV</sequence>
<dbReference type="InterPro" id="IPR013201">
    <property type="entry name" value="Prot_inhib_I29"/>
</dbReference>
<dbReference type="InterPro" id="IPR000169">
    <property type="entry name" value="Pept_cys_AS"/>
</dbReference>
<keyword evidence="5" id="KW-1133">Transmembrane helix</keyword>
<dbReference type="PROSITE" id="PS00639">
    <property type="entry name" value="THIOL_PROTEASE_HIS"/>
    <property type="match status" value="1"/>
</dbReference>
<dbReference type="InterPro" id="IPR038765">
    <property type="entry name" value="Papain-like_cys_pep_sf"/>
</dbReference>
<dbReference type="InterPro" id="IPR025661">
    <property type="entry name" value="Pept_asp_AS"/>
</dbReference>
<dbReference type="PhylomeDB" id="A0A0G4HN78"/>
<dbReference type="SUPFAM" id="SSF54001">
    <property type="entry name" value="Cysteine proteinases"/>
    <property type="match status" value="1"/>
</dbReference>
<dbReference type="AlphaFoldDB" id="A0A0G4HN78"/>
<keyword evidence="5" id="KW-0472">Membrane</keyword>
<dbReference type="Gene3D" id="3.90.70.10">
    <property type="entry name" value="Cysteine proteinases"/>
    <property type="match status" value="1"/>
</dbReference>
<comment type="similarity">
    <text evidence="1">Belongs to the peptidase C1 family.</text>
</comment>
<keyword evidence="5" id="KW-0812">Transmembrane</keyword>
<dbReference type="PROSITE" id="PS00139">
    <property type="entry name" value="THIOL_PROTEASE_CYS"/>
    <property type="match status" value="1"/>
</dbReference>